<keyword evidence="11" id="KW-1185">Reference proteome</keyword>
<dbReference type="SMART" id="SM01190">
    <property type="entry name" value="EMP24_GP25L"/>
    <property type="match status" value="1"/>
</dbReference>
<evidence type="ECO:0000313" key="10">
    <source>
        <dbReference type="EMBL" id="KAK4524950.1"/>
    </source>
</evidence>
<evidence type="ECO:0000256" key="1">
    <source>
        <dbReference type="ARBA" id="ARBA00004479"/>
    </source>
</evidence>
<dbReference type="Pfam" id="PF01105">
    <property type="entry name" value="EMP24_GP25L"/>
    <property type="match status" value="1"/>
</dbReference>
<comment type="similarity">
    <text evidence="2 7">Belongs to the EMP24/GP25L family.</text>
</comment>
<dbReference type="InterPro" id="IPR009038">
    <property type="entry name" value="GOLD_dom"/>
</dbReference>
<feature type="transmembrane region" description="Helical" evidence="8">
    <location>
        <begin position="208"/>
        <end position="230"/>
    </location>
</feature>
<feature type="domain" description="GOLD" evidence="9">
    <location>
        <begin position="44"/>
        <end position="150"/>
    </location>
</feature>
<dbReference type="AlphaFoldDB" id="A0AAV9IBX0"/>
<organism evidence="10 11">
    <name type="scientific">Galdieria yellowstonensis</name>
    <dbReference type="NCBI Taxonomy" id="3028027"/>
    <lineage>
        <taxon>Eukaryota</taxon>
        <taxon>Rhodophyta</taxon>
        <taxon>Bangiophyceae</taxon>
        <taxon>Galdieriales</taxon>
        <taxon>Galdieriaceae</taxon>
        <taxon>Galdieria</taxon>
    </lineage>
</organism>
<proteinExistence type="inferred from homology"/>
<keyword evidence="3 7" id="KW-0812">Transmembrane</keyword>
<protein>
    <recommendedName>
        <fullName evidence="9">GOLD domain-containing protein</fullName>
    </recommendedName>
</protein>
<name>A0AAV9IBX0_9RHOD</name>
<reference evidence="10 11" key="1">
    <citation type="submission" date="2022-07" db="EMBL/GenBank/DDBJ databases">
        <title>Genome-wide signatures of adaptation to extreme environments.</title>
        <authorList>
            <person name="Cho C.H."/>
            <person name="Yoon H.S."/>
        </authorList>
    </citation>
    <scope>NUCLEOTIDE SEQUENCE [LARGE SCALE GENOMIC DNA]</scope>
    <source>
        <strain evidence="10 11">108.79 E11</strain>
    </source>
</reference>
<evidence type="ECO:0000256" key="7">
    <source>
        <dbReference type="RuleBase" id="RU003827"/>
    </source>
</evidence>
<evidence type="ECO:0000256" key="2">
    <source>
        <dbReference type="ARBA" id="ARBA00007104"/>
    </source>
</evidence>
<evidence type="ECO:0000256" key="4">
    <source>
        <dbReference type="ARBA" id="ARBA00022729"/>
    </source>
</evidence>
<evidence type="ECO:0000256" key="8">
    <source>
        <dbReference type="SAM" id="Phobius"/>
    </source>
</evidence>
<dbReference type="PROSITE" id="PS50866">
    <property type="entry name" value="GOLD"/>
    <property type="match status" value="1"/>
</dbReference>
<dbReference type="GO" id="GO:0016020">
    <property type="term" value="C:membrane"/>
    <property type="evidence" value="ECO:0007669"/>
    <property type="project" value="UniProtKB-SubCell"/>
</dbReference>
<dbReference type="PANTHER" id="PTHR22811">
    <property type="entry name" value="TRANSMEMBRANE EMP24 DOMAIN-CONTAINING PROTEIN"/>
    <property type="match status" value="1"/>
</dbReference>
<comment type="caution">
    <text evidence="10">The sequence shown here is derived from an EMBL/GenBank/DDBJ whole genome shotgun (WGS) entry which is preliminary data.</text>
</comment>
<dbReference type="EMBL" id="JANCYU010000027">
    <property type="protein sequence ID" value="KAK4524950.1"/>
    <property type="molecule type" value="Genomic_DNA"/>
</dbReference>
<dbReference type="InterPro" id="IPR015720">
    <property type="entry name" value="Emp24-like"/>
</dbReference>
<evidence type="ECO:0000256" key="6">
    <source>
        <dbReference type="ARBA" id="ARBA00023136"/>
    </source>
</evidence>
<keyword evidence="5 8" id="KW-1133">Transmembrane helix</keyword>
<evidence type="ECO:0000256" key="5">
    <source>
        <dbReference type="ARBA" id="ARBA00022989"/>
    </source>
</evidence>
<sequence>MKWQSGPRNTSVNRIQTLLLFLLIICNVFPYSYSIQFYMNAGTKRCLSEEITSNTKVFGECLVVGAEGSMSVDLLIRGPQGETIVQQKNIDKQSFSFTTPQHVLAGDSSLASNDIHWPPASYHFCFEASPLRPPQGSPVPRRKVILNVQTDFVASDYTDIAKVQHLNSLEAALRRMEEQFGQIVVELENVRSREAHMKETNENTNSRVVWYSVVSIMMMTAAGAYLVYYLRNFFRQKKLI</sequence>
<accession>A0AAV9IBX0</accession>
<gene>
    <name evidence="10" type="ORF">GAYE_SCF07G2853</name>
</gene>
<comment type="subcellular location">
    <subcellularLocation>
        <location evidence="1 7">Membrane</location>
        <topology evidence="1 7">Single-pass type I membrane protein</topology>
    </subcellularLocation>
</comment>
<keyword evidence="4" id="KW-0732">Signal</keyword>
<keyword evidence="6 8" id="KW-0472">Membrane</keyword>
<evidence type="ECO:0000259" key="9">
    <source>
        <dbReference type="PROSITE" id="PS50866"/>
    </source>
</evidence>
<dbReference type="Proteomes" id="UP001300502">
    <property type="component" value="Unassembled WGS sequence"/>
</dbReference>
<evidence type="ECO:0000256" key="3">
    <source>
        <dbReference type="ARBA" id="ARBA00022692"/>
    </source>
</evidence>
<evidence type="ECO:0000313" key="11">
    <source>
        <dbReference type="Proteomes" id="UP001300502"/>
    </source>
</evidence>